<proteinExistence type="predicted"/>
<evidence type="ECO:0000313" key="3">
    <source>
        <dbReference type="Proteomes" id="UP001498469"/>
    </source>
</evidence>
<evidence type="ECO:0000259" key="1">
    <source>
        <dbReference type="Pfam" id="PF07488"/>
    </source>
</evidence>
<evidence type="ECO:0000313" key="2">
    <source>
        <dbReference type="EMBL" id="MEF2111825.1"/>
    </source>
</evidence>
<dbReference type="InterPro" id="IPR011100">
    <property type="entry name" value="Glyco_hydro_67_cat"/>
</dbReference>
<dbReference type="Pfam" id="PF07488">
    <property type="entry name" value="Glyco_hydro_67M"/>
    <property type="match status" value="1"/>
</dbReference>
<reference evidence="2 3" key="1">
    <citation type="submission" date="2023-11" db="EMBL/GenBank/DDBJ databases">
        <title>Draft genome sequence of a psychrophilic Clostridium strain from permafrost water brine.</title>
        <authorList>
            <person name="Shcherbakova V.A."/>
            <person name="Trubitsyn V.E."/>
            <person name="Zakharyuk A.G."/>
        </authorList>
    </citation>
    <scope>NUCLEOTIDE SEQUENCE [LARGE SCALE GENOMIC DNA]</scope>
    <source>
        <strain evidence="2 3">14F</strain>
    </source>
</reference>
<sequence length="31" mass="3626">MVRMINHWDNMSGDIERGYAGKSIFLRTTIL</sequence>
<dbReference type="Gene3D" id="3.20.20.80">
    <property type="entry name" value="Glycosidases"/>
    <property type="match status" value="1"/>
</dbReference>
<accession>A0ABU7UK78</accession>
<organism evidence="2 3">
    <name type="scientific">Clostridium frigoriphilum</name>
    <dbReference type="NCBI Taxonomy" id="443253"/>
    <lineage>
        <taxon>Bacteria</taxon>
        <taxon>Bacillati</taxon>
        <taxon>Bacillota</taxon>
        <taxon>Clostridia</taxon>
        <taxon>Eubacteriales</taxon>
        <taxon>Clostridiaceae</taxon>
        <taxon>Clostridium</taxon>
    </lineage>
</organism>
<keyword evidence="3" id="KW-1185">Reference proteome</keyword>
<gene>
    <name evidence="2" type="ORF">SJI18_05810</name>
</gene>
<protein>
    <recommendedName>
        <fullName evidence="1">Glycosyl hydrolase family 67 catalytic domain-containing protein</fullName>
    </recommendedName>
</protein>
<comment type="caution">
    <text evidence="2">The sequence shown here is derived from an EMBL/GenBank/DDBJ whole genome shotgun (WGS) entry which is preliminary data.</text>
</comment>
<dbReference type="InterPro" id="IPR017853">
    <property type="entry name" value="GH"/>
</dbReference>
<dbReference type="EMBL" id="JAZHFS010000004">
    <property type="protein sequence ID" value="MEF2111825.1"/>
    <property type="molecule type" value="Genomic_DNA"/>
</dbReference>
<dbReference type="Proteomes" id="UP001498469">
    <property type="component" value="Unassembled WGS sequence"/>
</dbReference>
<name>A0ABU7UK78_9CLOT</name>
<dbReference type="SUPFAM" id="SSF51445">
    <property type="entry name" value="(Trans)glycosidases"/>
    <property type="match status" value="1"/>
</dbReference>
<feature type="domain" description="Glycosyl hydrolase family 67 catalytic" evidence="1">
    <location>
        <begin position="2"/>
        <end position="28"/>
    </location>
</feature>